<reference evidence="1 2" key="1">
    <citation type="journal article" date="2014" name="Nat. Commun.">
        <title>Multiple recent horizontal transfers of a large genomic region in cheese making fungi.</title>
        <authorList>
            <person name="Cheeseman K."/>
            <person name="Ropars J."/>
            <person name="Renault P."/>
            <person name="Dupont J."/>
            <person name="Gouzy J."/>
            <person name="Branca A."/>
            <person name="Abraham A.L."/>
            <person name="Ceppi M."/>
            <person name="Conseiller E."/>
            <person name="Debuchy R."/>
            <person name="Malagnac F."/>
            <person name="Goarin A."/>
            <person name="Silar P."/>
            <person name="Lacoste S."/>
            <person name="Sallet E."/>
            <person name="Bensimon A."/>
            <person name="Giraud T."/>
            <person name="Brygoo Y."/>
        </authorList>
    </citation>
    <scope>NUCLEOTIDE SEQUENCE [LARGE SCALE GENOMIC DNA]</scope>
    <source>
        <strain evidence="2">FM 013</strain>
    </source>
</reference>
<dbReference type="Proteomes" id="UP000053732">
    <property type="component" value="Unassembled WGS sequence"/>
</dbReference>
<dbReference type="EMBL" id="HG793313">
    <property type="protein sequence ID" value="CRL31500.1"/>
    <property type="molecule type" value="Genomic_DNA"/>
</dbReference>
<organism evidence="1 2">
    <name type="scientific">Penicillium camemberti (strain FM 013)</name>
    <dbReference type="NCBI Taxonomy" id="1429867"/>
    <lineage>
        <taxon>Eukaryota</taxon>
        <taxon>Fungi</taxon>
        <taxon>Dikarya</taxon>
        <taxon>Ascomycota</taxon>
        <taxon>Pezizomycotina</taxon>
        <taxon>Eurotiomycetes</taxon>
        <taxon>Eurotiomycetidae</taxon>
        <taxon>Eurotiales</taxon>
        <taxon>Aspergillaceae</taxon>
        <taxon>Penicillium</taxon>
    </lineage>
</organism>
<evidence type="ECO:0000313" key="2">
    <source>
        <dbReference type="Proteomes" id="UP000053732"/>
    </source>
</evidence>
<keyword evidence="2" id="KW-1185">Reference proteome</keyword>
<evidence type="ECO:0000313" key="1">
    <source>
        <dbReference type="EMBL" id="CRL31500.1"/>
    </source>
</evidence>
<accession>A0A0G4PZB5</accession>
<dbReference type="AlphaFoldDB" id="A0A0G4PZB5"/>
<proteinExistence type="predicted"/>
<protein>
    <submittedName>
        <fullName evidence="1">Str. FM013</fullName>
    </submittedName>
</protein>
<gene>
    <name evidence="1" type="ORF">PCAMFM013_S4Jg000022</name>
</gene>
<name>A0A0G4PZB5_PENC3</name>
<sequence>MNVTTNDLLFSCLTYGLDVTPFLFLARAQEPYSARETSKSVRDAELVKKRWLTVESFTALLIGALREIFYPQ</sequence>